<keyword evidence="7" id="KW-0449">Lipoprotein</keyword>
<dbReference type="InterPro" id="IPR052236">
    <property type="entry name" value="Small_GTPase_RasD"/>
</dbReference>
<dbReference type="RefSeq" id="XP_017313045.1">
    <property type="nucleotide sequence ID" value="XM_017457556.3"/>
</dbReference>
<dbReference type="STRING" id="7998.ENSIPUP00000014629"/>
<dbReference type="SMART" id="SM00174">
    <property type="entry name" value="RHO"/>
    <property type="match status" value="1"/>
</dbReference>
<evidence type="ECO:0000256" key="6">
    <source>
        <dbReference type="ARBA" id="ARBA00023136"/>
    </source>
</evidence>
<dbReference type="InterPro" id="IPR027417">
    <property type="entry name" value="P-loop_NTPase"/>
</dbReference>
<comment type="subcellular location">
    <subcellularLocation>
        <location evidence="1">Cell membrane</location>
        <topology evidence="1">Lipid-anchor</topology>
    </subcellularLocation>
</comment>
<evidence type="ECO:0000256" key="2">
    <source>
        <dbReference type="ARBA" id="ARBA00022475"/>
    </source>
</evidence>
<evidence type="ECO:0000256" key="4">
    <source>
        <dbReference type="ARBA" id="ARBA00022741"/>
    </source>
</evidence>
<keyword evidence="5" id="KW-0342">GTP-binding</keyword>
<evidence type="ECO:0000256" key="9">
    <source>
        <dbReference type="ARBA" id="ARBA00038061"/>
    </source>
</evidence>
<keyword evidence="3" id="KW-0488">Methylation</keyword>
<keyword evidence="6" id="KW-0472">Membrane</keyword>
<dbReference type="OrthoDB" id="265044at2759"/>
<keyword evidence="10" id="KW-1185">Reference proteome</keyword>
<keyword evidence="2" id="KW-1003">Cell membrane</keyword>
<dbReference type="PANTHER" id="PTHR46149">
    <property type="entry name" value="MIP08469P"/>
    <property type="match status" value="1"/>
</dbReference>
<dbReference type="CTD" id="100006464"/>
<evidence type="ECO:0000256" key="8">
    <source>
        <dbReference type="ARBA" id="ARBA00023289"/>
    </source>
</evidence>
<evidence type="ECO:0000313" key="10">
    <source>
        <dbReference type="Proteomes" id="UP000221080"/>
    </source>
</evidence>
<dbReference type="GO" id="GO:0005525">
    <property type="term" value="F:GTP binding"/>
    <property type="evidence" value="ECO:0007669"/>
    <property type="project" value="UniProtKB-KW"/>
</dbReference>
<dbReference type="NCBIfam" id="TIGR00231">
    <property type="entry name" value="small_GTP"/>
    <property type="match status" value="1"/>
</dbReference>
<dbReference type="PROSITE" id="PS51419">
    <property type="entry name" value="RAB"/>
    <property type="match status" value="1"/>
</dbReference>
<evidence type="ECO:0000256" key="1">
    <source>
        <dbReference type="ARBA" id="ARBA00004193"/>
    </source>
</evidence>
<dbReference type="PROSITE" id="PS51421">
    <property type="entry name" value="RAS"/>
    <property type="match status" value="1"/>
</dbReference>
<accession>A0A2D0Q6S0</accession>
<proteinExistence type="inferred from homology"/>
<dbReference type="PANTHER" id="PTHR46149:SF2">
    <property type="entry name" value="GTP-BINDING PROTEIN RHES"/>
    <property type="match status" value="1"/>
</dbReference>
<evidence type="ECO:0000256" key="7">
    <source>
        <dbReference type="ARBA" id="ARBA00023288"/>
    </source>
</evidence>
<dbReference type="GO" id="GO:0031681">
    <property type="term" value="F:G-protein beta-subunit binding"/>
    <property type="evidence" value="ECO:0007669"/>
    <property type="project" value="TreeGrafter"/>
</dbReference>
<dbReference type="Gene3D" id="3.40.50.300">
    <property type="entry name" value="P-loop containing nucleotide triphosphate hydrolases"/>
    <property type="match status" value="1"/>
</dbReference>
<dbReference type="Proteomes" id="UP000221080">
    <property type="component" value="Chromosome 26"/>
</dbReference>
<dbReference type="GeneID" id="108258720"/>
<dbReference type="GO" id="GO:0005886">
    <property type="term" value="C:plasma membrane"/>
    <property type="evidence" value="ECO:0007669"/>
    <property type="project" value="UniProtKB-SubCell"/>
</dbReference>
<gene>
    <name evidence="11" type="primary">rasd2b</name>
</gene>
<evidence type="ECO:0000313" key="11">
    <source>
        <dbReference type="RefSeq" id="XP_017313045.1"/>
    </source>
</evidence>
<protein>
    <submittedName>
        <fullName evidence="11">GTP-binding protein Rhes</fullName>
    </submittedName>
</protein>
<dbReference type="FunFam" id="3.40.50.300:FF:000475">
    <property type="entry name" value="GTP-binding protein Rhes"/>
    <property type="match status" value="1"/>
</dbReference>
<dbReference type="InterPro" id="IPR001806">
    <property type="entry name" value="Small_GTPase"/>
</dbReference>
<evidence type="ECO:0000256" key="3">
    <source>
        <dbReference type="ARBA" id="ARBA00022481"/>
    </source>
</evidence>
<evidence type="ECO:0000256" key="5">
    <source>
        <dbReference type="ARBA" id="ARBA00023134"/>
    </source>
</evidence>
<keyword evidence="8" id="KW-0636">Prenylation</keyword>
<dbReference type="SMART" id="SM00173">
    <property type="entry name" value="RAS"/>
    <property type="match status" value="1"/>
</dbReference>
<dbReference type="GO" id="GO:0003924">
    <property type="term" value="F:GTPase activity"/>
    <property type="evidence" value="ECO:0007669"/>
    <property type="project" value="InterPro"/>
</dbReference>
<dbReference type="KEGG" id="ipu:108258720"/>
<comment type="similarity">
    <text evidence="9">Belongs to the small GTPase superfamily. RasD family.</text>
</comment>
<dbReference type="AlphaFoldDB" id="A0A2D0Q6S0"/>
<sequence>MSPAPNDMETADIQSAPVPRIQPGHAPDFLPSSSNVLLTGLGLGGLGGLGVAATISKAGMGVQRLAAAQLIKRREKQARAAEERNQTAAVLRAKEALSSGPKPQNCRRLVVLGGPRVGKTAILRRFLRDGFNEQYEPTREDFHRKVYNIRGETYQIDILDAAGERDFPAKRRLSILTGDIFLLVFSVDDRSSFDEVCALRSEISSAKAALLRSKARVTNVPVVVCANKVDLPVEQHAVSRTEALRTFADGCALYETSAKDSKNLEEAFAALAERGGLPLETGPSRHRKLSIRSYHAMLRAARQRGGDTPCGAVHPLARRPSFGTDLQLALASREEQTQSMKLSKAVTHPACPIQ</sequence>
<reference evidence="10" key="1">
    <citation type="journal article" date="2016" name="Nat. Commun.">
        <title>The channel catfish genome sequence provides insights into the evolution of scale formation in teleosts.</title>
        <authorList>
            <person name="Liu Z."/>
            <person name="Liu S."/>
            <person name="Yao J."/>
            <person name="Bao L."/>
            <person name="Zhang J."/>
            <person name="Li Y."/>
            <person name="Jiang C."/>
            <person name="Sun L."/>
            <person name="Wang R."/>
            <person name="Zhang Y."/>
            <person name="Zhou T."/>
            <person name="Zeng Q."/>
            <person name="Fu Q."/>
            <person name="Gao S."/>
            <person name="Li N."/>
            <person name="Koren S."/>
            <person name="Jiang Y."/>
            <person name="Zimin A."/>
            <person name="Xu P."/>
            <person name="Phillippy A.M."/>
            <person name="Geng X."/>
            <person name="Song L."/>
            <person name="Sun F."/>
            <person name="Li C."/>
            <person name="Wang X."/>
            <person name="Chen A."/>
            <person name="Jin Y."/>
            <person name="Yuan Z."/>
            <person name="Yang Y."/>
            <person name="Tan S."/>
            <person name="Peatman E."/>
            <person name="Lu J."/>
            <person name="Qin Z."/>
            <person name="Dunham R."/>
            <person name="Li Z."/>
            <person name="Sonstegard T."/>
            <person name="Feng J."/>
            <person name="Danzmann R.G."/>
            <person name="Schroeder S."/>
            <person name="Scheffler B."/>
            <person name="Duke M.V."/>
            <person name="Ballard L."/>
            <person name="Kucuktas H."/>
            <person name="Kaltenboeck L."/>
            <person name="Liu H."/>
            <person name="Armbruster J."/>
            <person name="Xie Y."/>
            <person name="Kirby M.L."/>
            <person name="Tian Y."/>
            <person name="Flanagan M.E."/>
            <person name="Mu W."/>
            <person name="Waldbieser G.C."/>
        </authorList>
    </citation>
    <scope>NUCLEOTIDE SEQUENCE [LARGE SCALE GENOMIC DNA]</scope>
    <source>
        <strain evidence="10">SDA103</strain>
    </source>
</reference>
<dbReference type="PRINTS" id="PR00449">
    <property type="entry name" value="RASTRNSFRMNG"/>
</dbReference>
<dbReference type="SMART" id="SM00175">
    <property type="entry name" value="RAB"/>
    <property type="match status" value="1"/>
</dbReference>
<dbReference type="Pfam" id="PF00071">
    <property type="entry name" value="Ras"/>
    <property type="match status" value="1"/>
</dbReference>
<organism evidence="10 11">
    <name type="scientific">Ictalurus punctatus</name>
    <name type="common">Channel catfish</name>
    <name type="synonym">Silurus punctatus</name>
    <dbReference type="NCBI Taxonomy" id="7998"/>
    <lineage>
        <taxon>Eukaryota</taxon>
        <taxon>Metazoa</taxon>
        <taxon>Chordata</taxon>
        <taxon>Craniata</taxon>
        <taxon>Vertebrata</taxon>
        <taxon>Euteleostomi</taxon>
        <taxon>Actinopterygii</taxon>
        <taxon>Neopterygii</taxon>
        <taxon>Teleostei</taxon>
        <taxon>Ostariophysi</taxon>
        <taxon>Siluriformes</taxon>
        <taxon>Ictaluridae</taxon>
        <taxon>Ictalurus</taxon>
    </lineage>
</organism>
<dbReference type="SUPFAM" id="SSF52540">
    <property type="entry name" value="P-loop containing nucleoside triphosphate hydrolases"/>
    <property type="match status" value="1"/>
</dbReference>
<dbReference type="InterPro" id="IPR005225">
    <property type="entry name" value="Small_GTP-bd"/>
</dbReference>
<reference evidence="11" key="2">
    <citation type="submission" date="2025-08" db="UniProtKB">
        <authorList>
            <consortium name="RefSeq"/>
        </authorList>
    </citation>
    <scope>IDENTIFICATION</scope>
    <source>
        <tissue evidence="11">Blood</tissue>
    </source>
</reference>
<keyword evidence="4" id="KW-0547">Nucleotide-binding</keyword>
<name>A0A2D0Q6S0_ICTPU</name>
<dbReference type="GO" id="GO:0007165">
    <property type="term" value="P:signal transduction"/>
    <property type="evidence" value="ECO:0007669"/>
    <property type="project" value="TreeGrafter"/>
</dbReference>